<dbReference type="CDD" id="cd04301">
    <property type="entry name" value="NAT_SF"/>
    <property type="match status" value="1"/>
</dbReference>
<accession>A0A0J1B1T4</accession>
<organism evidence="2 3">
    <name type="scientific">Cutaneotrichosporon oleaginosum</name>
    <dbReference type="NCBI Taxonomy" id="879819"/>
    <lineage>
        <taxon>Eukaryota</taxon>
        <taxon>Fungi</taxon>
        <taxon>Dikarya</taxon>
        <taxon>Basidiomycota</taxon>
        <taxon>Agaricomycotina</taxon>
        <taxon>Tremellomycetes</taxon>
        <taxon>Trichosporonales</taxon>
        <taxon>Trichosporonaceae</taxon>
        <taxon>Cutaneotrichosporon</taxon>
    </lineage>
</organism>
<dbReference type="GeneID" id="28987352"/>
<feature type="domain" description="N-acetyltransferase" evidence="1">
    <location>
        <begin position="2"/>
        <end position="176"/>
    </location>
</feature>
<dbReference type="AlphaFoldDB" id="A0A0J1B1T4"/>
<reference evidence="2 3" key="1">
    <citation type="submission" date="2015-03" db="EMBL/GenBank/DDBJ databases">
        <title>Genomics and transcriptomics of the oil-accumulating basidiomycete yeast T. oleaginosus allow insights into substrate utilization and the diverse evolutionary trajectories of mating systems in fungi.</title>
        <authorList>
            <consortium name="DOE Joint Genome Institute"/>
            <person name="Kourist R."/>
            <person name="Kracht O."/>
            <person name="Bracharz F."/>
            <person name="Lipzen A."/>
            <person name="Nolan M."/>
            <person name="Ohm R."/>
            <person name="Grigoriev I."/>
            <person name="Sun S."/>
            <person name="Heitman J."/>
            <person name="Bruck T."/>
            <person name="Nowrousian M."/>
        </authorList>
    </citation>
    <scope>NUCLEOTIDE SEQUENCE [LARGE SCALE GENOMIC DNA]</scope>
    <source>
        <strain evidence="2 3">IBC0246</strain>
    </source>
</reference>
<dbReference type="SUPFAM" id="SSF55729">
    <property type="entry name" value="Acyl-CoA N-acyltransferases (Nat)"/>
    <property type="match status" value="2"/>
</dbReference>
<dbReference type="InterPro" id="IPR016181">
    <property type="entry name" value="Acyl_CoA_acyltransferase"/>
</dbReference>
<sequence length="334" mass="34925">MVTITPYEPGAPTDALHAIWEATLGTTPSYSLPPGKLHALLNYPTARVFLARTDEIVGWALTYTIRAGTAVDPSMQHLRGGLSALAVHPSHQRRGVGSALHSAAVAYLETAVRASFAASTPRPTEGAIQLGSAFPRIFPGLPEGAPAIDFFGKRGWTLGERATDLYGALPSCVDLGQFTAPAEAKGVVFRAATAADADTVMRMQHAEFGGYCGWPDLFATFFEAGRAQDIHLALRGGEVIGATLAAVKGSPAHVRLAWPDTLGEACGVIACVGVSAAARGTGAGVGLTAAGMVELTRRGADGVFIDWASMLGFYERFGVQAWAAPYVTATRRVT</sequence>
<feature type="domain" description="N-acetyltransferase" evidence="1">
    <location>
        <begin position="187"/>
        <end position="334"/>
    </location>
</feature>
<dbReference type="PROSITE" id="PS51186">
    <property type="entry name" value="GNAT"/>
    <property type="match status" value="2"/>
</dbReference>
<dbReference type="EMBL" id="KQ087216">
    <property type="protein sequence ID" value="KLT41574.1"/>
    <property type="molecule type" value="Genomic_DNA"/>
</dbReference>
<proteinExistence type="predicted"/>
<name>A0A0J1B1T4_9TREE</name>
<dbReference type="Gene3D" id="3.40.630.30">
    <property type="match status" value="2"/>
</dbReference>
<dbReference type="OrthoDB" id="47059at2759"/>
<keyword evidence="3" id="KW-1185">Reference proteome</keyword>
<dbReference type="GO" id="GO:0016747">
    <property type="term" value="F:acyltransferase activity, transferring groups other than amino-acyl groups"/>
    <property type="evidence" value="ECO:0007669"/>
    <property type="project" value="InterPro"/>
</dbReference>
<dbReference type="InterPro" id="IPR000182">
    <property type="entry name" value="GNAT_dom"/>
</dbReference>
<evidence type="ECO:0000259" key="1">
    <source>
        <dbReference type="PROSITE" id="PS51186"/>
    </source>
</evidence>
<protein>
    <recommendedName>
        <fullName evidence="1">N-acetyltransferase domain-containing protein</fullName>
    </recommendedName>
</protein>
<dbReference type="Proteomes" id="UP000053611">
    <property type="component" value="Unassembled WGS sequence"/>
</dbReference>
<gene>
    <name evidence="2" type="ORF">CC85DRAFT_328947</name>
</gene>
<dbReference type="RefSeq" id="XP_018278065.1">
    <property type="nucleotide sequence ID" value="XM_018426749.1"/>
</dbReference>
<evidence type="ECO:0000313" key="2">
    <source>
        <dbReference type="EMBL" id="KLT41574.1"/>
    </source>
</evidence>
<dbReference type="STRING" id="879819.A0A0J1B1T4"/>
<dbReference type="Pfam" id="PF00583">
    <property type="entry name" value="Acetyltransf_1"/>
    <property type="match status" value="1"/>
</dbReference>
<evidence type="ECO:0000313" key="3">
    <source>
        <dbReference type="Proteomes" id="UP000053611"/>
    </source>
</evidence>